<dbReference type="RefSeq" id="WP_096764391.1">
    <property type="nucleotide sequence ID" value="NZ_NXDM01000030.1"/>
</dbReference>
<proteinExistence type="predicted"/>
<dbReference type="Gene3D" id="3.50.50.60">
    <property type="entry name" value="FAD/NAD(P)-binding domain"/>
    <property type="match status" value="2"/>
</dbReference>
<gene>
    <name evidence="2" type="ORF">CPT34_25835</name>
</gene>
<name>A0A2A5KM82_9HYPH</name>
<dbReference type="SUPFAM" id="SSF51905">
    <property type="entry name" value="FAD/NAD(P)-binding domain"/>
    <property type="match status" value="1"/>
</dbReference>
<keyword evidence="2" id="KW-0560">Oxidoreductase</keyword>
<evidence type="ECO:0000313" key="2">
    <source>
        <dbReference type="EMBL" id="PCK78154.1"/>
    </source>
</evidence>
<dbReference type="InterPro" id="IPR051209">
    <property type="entry name" value="FAD-bind_Monooxygenase_sf"/>
</dbReference>
<dbReference type="PANTHER" id="PTHR42877:SF4">
    <property type="entry name" value="FAD_NAD(P)-BINDING DOMAIN-CONTAINING PROTEIN-RELATED"/>
    <property type="match status" value="1"/>
</dbReference>
<keyword evidence="2" id="KW-0503">Monooxygenase</keyword>
<dbReference type="PRINTS" id="PR00368">
    <property type="entry name" value="FADPNR"/>
</dbReference>
<dbReference type="PANTHER" id="PTHR42877">
    <property type="entry name" value="L-ORNITHINE N(5)-MONOOXYGENASE-RELATED"/>
    <property type="match status" value="1"/>
</dbReference>
<dbReference type="EMBL" id="NXDM01000030">
    <property type="protein sequence ID" value="PCK78154.1"/>
    <property type="molecule type" value="Genomic_DNA"/>
</dbReference>
<accession>A0A2A5KM82</accession>
<protein>
    <submittedName>
        <fullName evidence="2">Monooxygenase</fullName>
    </submittedName>
</protein>
<feature type="region of interest" description="Disordered" evidence="1">
    <location>
        <begin position="642"/>
        <end position="686"/>
    </location>
</feature>
<sequence length="686" mass="77067">MADSTEMDLFAQRIAEALPSANIPTLLLLLHQFTGEDCWLKPPFTPVKSGWDENDSGGLAVELQTEIRNAALTAIMSWRQGAHIVKPDLSANELIRMLSVSEAEPIPPEYAGMMIHKLRRYSGTVPDPVCLPEDFRVLIIGAGMSGIAAAIRLRQLGVAYIQIEKQDRTGGVWHSHHYPGCGVDTPGHLYSYTFAGGDWSKFFPLQEEINDYFDRVAREFGIESFIRYGTECLLTRYDEDTRTWHSRLRRPDGTEETLVTNVVISAVGGFTTPKWPSIPGLPDFDGPVVHTSKWDPDVALDGKRVAVIGNGASAMQVVPAIADRVGALTIFQRSRQWAAPFPKFRMPVPEPVRFLFREVPHYEWLYRLRLSWIYDSQVHESLQKDPAWPHPDRSVNAVNDSNRETYTRYMEQQLAGRPDLLAKVIPPYPPFGKRMLLDNGWYKTLLKPHVKLVDGAAALVEGKSIHGINGDTYETDVLIVASGYDITRFLLPVQVIGRNGVTIREAWNDDDCQAYLGSVVPGFPNFFMLYGPNTALGHRGNFIFTIENQIDYVLSVLRKMGKKKLAEVECRQDVYRGYNQTIQEMHQKMIWSHPGMSTYFRNDRGRIVTNSPWRLIDYWKLTREADLGDYCTVARVDSQTEASAEDIASTSSEAGEGRRSGDELVGGRVQNSSQTVECDDACSGAK</sequence>
<feature type="compositionally biased region" description="Polar residues" evidence="1">
    <location>
        <begin position="642"/>
        <end position="653"/>
    </location>
</feature>
<dbReference type="Pfam" id="PF13450">
    <property type="entry name" value="NAD_binding_8"/>
    <property type="match status" value="1"/>
</dbReference>
<organism evidence="2 3">
    <name type="scientific">Rhizobium sophoriradicis</name>
    <dbReference type="NCBI Taxonomy" id="1535245"/>
    <lineage>
        <taxon>Bacteria</taxon>
        <taxon>Pseudomonadati</taxon>
        <taxon>Pseudomonadota</taxon>
        <taxon>Alphaproteobacteria</taxon>
        <taxon>Hyphomicrobiales</taxon>
        <taxon>Rhizobiaceae</taxon>
        <taxon>Rhizobium/Agrobacterium group</taxon>
        <taxon>Rhizobium</taxon>
    </lineage>
</organism>
<keyword evidence="3" id="KW-1185">Reference proteome</keyword>
<evidence type="ECO:0000313" key="3">
    <source>
        <dbReference type="Proteomes" id="UP000218807"/>
    </source>
</evidence>
<evidence type="ECO:0000256" key="1">
    <source>
        <dbReference type="SAM" id="MobiDB-lite"/>
    </source>
</evidence>
<dbReference type="PRINTS" id="PR00411">
    <property type="entry name" value="PNDRDTASEI"/>
</dbReference>
<dbReference type="Proteomes" id="UP000218807">
    <property type="component" value="Unassembled WGS sequence"/>
</dbReference>
<dbReference type="InterPro" id="IPR036188">
    <property type="entry name" value="FAD/NAD-bd_sf"/>
</dbReference>
<comment type="caution">
    <text evidence="2">The sequence shown here is derived from an EMBL/GenBank/DDBJ whole genome shotgun (WGS) entry which is preliminary data.</text>
</comment>
<reference evidence="2 3" key="1">
    <citation type="submission" date="2017-09" db="EMBL/GenBank/DDBJ databases">
        <title>Comparative genomics of rhizobia isolated from Phaseolus vulgaris in China.</title>
        <authorList>
            <person name="Tong W."/>
        </authorList>
    </citation>
    <scope>NUCLEOTIDE SEQUENCE [LARGE SCALE GENOMIC DNA]</scope>
    <source>
        <strain evidence="2 3">L101</strain>
    </source>
</reference>
<dbReference type="AlphaFoldDB" id="A0A2A5KM82"/>
<dbReference type="GO" id="GO:0004497">
    <property type="term" value="F:monooxygenase activity"/>
    <property type="evidence" value="ECO:0007669"/>
    <property type="project" value="UniProtKB-KW"/>
</dbReference>